<evidence type="ECO:0000256" key="8">
    <source>
        <dbReference type="ARBA" id="ARBA00023002"/>
    </source>
</evidence>
<keyword evidence="5" id="KW-0812">Transmembrane</keyword>
<name>A0A9E7F620_9LILI</name>
<evidence type="ECO:0000313" key="14">
    <source>
        <dbReference type="Proteomes" id="UP001055439"/>
    </source>
</evidence>
<comment type="cofactor">
    <cofactor evidence="1 12">
        <name>heme</name>
        <dbReference type="ChEBI" id="CHEBI:30413"/>
    </cofactor>
</comment>
<evidence type="ECO:0000256" key="3">
    <source>
        <dbReference type="ARBA" id="ARBA00010617"/>
    </source>
</evidence>
<comment type="subcellular location">
    <subcellularLocation>
        <location evidence="2">Membrane</location>
        <topology evidence="2">Single-pass membrane protein</topology>
    </subcellularLocation>
</comment>
<dbReference type="PANTHER" id="PTHR47953:SF19">
    <property type="entry name" value="OS06G0641600 PROTEIN"/>
    <property type="match status" value="1"/>
</dbReference>
<dbReference type="PRINTS" id="PR00463">
    <property type="entry name" value="EP450I"/>
</dbReference>
<dbReference type="InterPro" id="IPR052306">
    <property type="entry name" value="CYP450_71D"/>
</dbReference>
<protein>
    <submittedName>
        <fullName evidence="13">Cytochrome P450</fullName>
    </submittedName>
</protein>
<dbReference type="GO" id="GO:0020037">
    <property type="term" value="F:heme binding"/>
    <property type="evidence" value="ECO:0007669"/>
    <property type="project" value="InterPro"/>
</dbReference>
<dbReference type="Proteomes" id="UP001055439">
    <property type="component" value="Chromosome 2"/>
</dbReference>
<evidence type="ECO:0000256" key="12">
    <source>
        <dbReference type="PIRSR" id="PIRSR602401-1"/>
    </source>
</evidence>
<dbReference type="EMBL" id="CP097504">
    <property type="protein sequence ID" value="URD87993.1"/>
    <property type="molecule type" value="Genomic_DNA"/>
</dbReference>
<dbReference type="PANTHER" id="PTHR47953">
    <property type="entry name" value="OS08G0105600 PROTEIN"/>
    <property type="match status" value="1"/>
</dbReference>
<organism evidence="13 14">
    <name type="scientific">Musa troglodytarum</name>
    <name type="common">fe'i banana</name>
    <dbReference type="NCBI Taxonomy" id="320322"/>
    <lineage>
        <taxon>Eukaryota</taxon>
        <taxon>Viridiplantae</taxon>
        <taxon>Streptophyta</taxon>
        <taxon>Embryophyta</taxon>
        <taxon>Tracheophyta</taxon>
        <taxon>Spermatophyta</taxon>
        <taxon>Magnoliopsida</taxon>
        <taxon>Liliopsida</taxon>
        <taxon>Zingiberales</taxon>
        <taxon>Musaceae</taxon>
        <taxon>Musa</taxon>
    </lineage>
</organism>
<dbReference type="GO" id="GO:0004497">
    <property type="term" value="F:monooxygenase activity"/>
    <property type="evidence" value="ECO:0007669"/>
    <property type="project" value="UniProtKB-KW"/>
</dbReference>
<keyword evidence="9 12" id="KW-0408">Iron</keyword>
<accession>A0A9E7F620</accession>
<evidence type="ECO:0000256" key="5">
    <source>
        <dbReference type="ARBA" id="ARBA00022692"/>
    </source>
</evidence>
<evidence type="ECO:0000256" key="2">
    <source>
        <dbReference type="ARBA" id="ARBA00004167"/>
    </source>
</evidence>
<comment type="similarity">
    <text evidence="3">Belongs to the cytochrome P450 family.</text>
</comment>
<keyword evidence="11" id="KW-0472">Membrane</keyword>
<evidence type="ECO:0000256" key="9">
    <source>
        <dbReference type="ARBA" id="ARBA00023004"/>
    </source>
</evidence>
<dbReference type="OrthoDB" id="1303757at2759"/>
<dbReference type="Gene3D" id="1.10.630.10">
    <property type="entry name" value="Cytochrome P450"/>
    <property type="match status" value="1"/>
</dbReference>
<keyword evidence="14" id="KW-1185">Reference proteome</keyword>
<evidence type="ECO:0000256" key="10">
    <source>
        <dbReference type="ARBA" id="ARBA00023033"/>
    </source>
</evidence>
<evidence type="ECO:0000256" key="7">
    <source>
        <dbReference type="ARBA" id="ARBA00022989"/>
    </source>
</evidence>
<dbReference type="InterPro" id="IPR002401">
    <property type="entry name" value="Cyt_P450_E_grp-I"/>
</dbReference>
<evidence type="ECO:0000256" key="4">
    <source>
        <dbReference type="ARBA" id="ARBA00022617"/>
    </source>
</evidence>
<evidence type="ECO:0000313" key="13">
    <source>
        <dbReference type="EMBL" id="URD87993.1"/>
    </source>
</evidence>
<dbReference type="SUPFAM" id="SSF48264">
    <property type="entry name" value="Cytochrome P450"/>
    <property type="match status" value="1"/>
</dbReference>
<evidence type="ECO:0000256" key="6">
    <source>
        <dbReference type="ARBA" id="ARBA00022723"/>
    </source>
</evidence>
<reference evidence="13" key="1">
    <citation type="submission" date="2022-05" db="EMBL/GenBank/DDBJ databases">
        <title>The Musa troglodytarum L. genome provides insights into the mechanism of non-climacteric behaviour and enrichment of carotenoids.</title>
        <authorList>
            <person name="Wang J."/>
        </authorList>
    </citation>
    <scope>NUCLEOTIDE SEQUENCE</scope>
    <source>
        <tissue evidence="13">Leaf</tissue>
    </source>
</reference>
<dbReference type="GO" id="GO:0016020">
    <property type="term" value="C:membrane"/>
    <property type="evidence" value="ECO:0007669"/>
    <property type="project" value="UniProtKB-SubCell"/>
</dbReference>
<feature type="binding site" description="axial binding residue" evidence="12">
    <location>
        <position position="280"/>
    </location>
    <ligand>
        <name>heme</name>
        <dbReference type="ChEBI" id="CHEBI:30413"/>
    </ligand>
    <ligandPart>
        <name>Fe</name>
        <dbReference type="ChEBI" id="CHEBI:18248"/>
    </ligandPart>
</feature>
<dbReference type="AlphaFoldDB" id="A0A9E7F620"/>
<gene>
    <name evidence="13" type="ORF">MUK42_26655</name>
</gene>
<sequence>MTASAACGVQRAAYKFYNPNGTDLRFILSKQEETLNTEVAAAEAPVNLSEKIFTLSNTVASQATFGKRSDHQDRFIPLGQLGGLCVIDRFPSLKPLDVLTGARFRLQQLHRHLDEIIEESEAKAEARSGRPMDEVADLVDVPLRVRDEPFPMTVGRMKAIIFVRATCHLLVVIIHLLGDRPRSGHRSRAAQLHQIGHQGDLRLHPSAPLIPMLCTKTCDVPGHEIQAGTRVFVNVWAVGRDPRYWDDAESFKPERFQGSAMDFRGVDFEYVPFGAARRMCRGIGFGMATVELLFYLDWRLPGGMRPEDLHMGETFGLVAARKTELKLLATPHVVIVK</sequence>
<keyword evidence="4 12" id="KW-0349">Heme</keyword>
<keyword evidence="8" id="KW-0560">Oxidoreductase</keyword>
<dbReference type="Pfam" id="PF00067">
    <property type="entry name" value="p450"/>
    <property type="match status" value="1"/>
</dbReference>
<evidence type="ECO:0000256" key="11">
    <source>
        <dbReference type="ARBA" id="ARBA00023136"/>
    </source>
</evidence>
<keyword evidence="7" id="KW-1133">Transmembrane helix</keyword>
<dbReference type="GO" id="GO:0016705">
    <property type="term" value="F:oxidoreductase activity, acting on paired donors, with incorporation or reduction of molecular oxygen"/>
    <property type="evidence" value="ECO:0007669"/>
    <property type="project" value="InterPro"/>
</dbReference>
<dbReference type="InterPro" id="IPR036396">
    <property type="entry name" value="Cyt_P450_sf"/>
</dbReference>
<proteinExistence type="inferred from homology"/>
<keyword evidence="10" id="KW-0503">Monooxygenase</keyword>
<evidence type="ECO:0000256" key="1">
    <source>
        <dbReference type="ARBA" id="ARBA00001971"/>
    </source>
</evidence>
<dbReference type="InterPro" id="IPR001128">
    <property type="entry name" value="Cyt_P450"/>
</dbReference>
<keyword evidence="6 12" id="KW-0479">Metal-binding</keyword>
<dbReference type="GO" id="GO:0005506">
    <property type="term" value="F:iron ion binding"/>
    <property type="evidence" value="ECO:0007669"/>
    <property type="project" value="InterPro"/>
</dbReference>